<reference evidence="1 2" key="1">
    <citation type="journal article" date="2021" name="Hortic Res">
        <title>High-quality reference genome and annotation aids understanding of berry development for evergreen blueberry (Vaccinium darrowii).</title>
        <authorList>
            <person name="Yu J."/>
            <person name="Hulse-Kemp A.M."/>
            <person name="Babiker E."/>
            <person name="Staton M."/>
        </authorList>
    </citation>
    <scope>NUCLEOTIDE SEQUENCE [LARGE SCALE GENOMIC DNA]</scope>
    <source>
        <strain evidence="2">cv. NJ 8807/NJ 8810</strain>
        <tissue evidence="1">Young leaf</tissue>
    </source>
</reference>
<organism evidence="1 2">
    <name type="scientific">Vaccinium darrowii</name>
    <dbReference type="NCBI Taxonomy" id="229202"/>
    <lineage>
        <taxon>Eukaryota</taxon>
        <taxon>Viridiplantae</taxon>
        <taxon>Streptophyta</taxon>
        <taxon>Embryophyta</taxon>
        <taxon>Tracheophyta</taxon>
        <taxon>Spermatophyta</taxon>
        <taxon>Magnoliopsida</taxon>
        <taxon>eudicotyledons</taxon>
        <taxon>Gunneridae</taxon>
        <taxon>Pentapetalae</taxon>
        <taxon>asterids</taxon>
        <taxon>Ericales</taxon>
        <taxon>Ericaceae</taxon>
        <taxon>Vaccinioideae</taxon>
        <taxon>Vaccinieae</taxon>
        <taxon>Vaccinium</taxon>
    </lineage>
</organism>
<evidence type="ECO:0000313" key="2">
    <source>
        <dbReference type="Proteomes" id="UP000828048"/>
    </source>
</evidence>
<accession>A0ACB7XD66</accession>
<protein>
    <submittedName>
        <fullName evidence="1">Uncharacterized protein</fullName>
    </submittedName>
</protein>
<dbReference type="EMBL" id="CM037156">
    <property type="protein sequence ID" value="KAH7838569.1"/>
    <property type="molecule type" value="Genomic_DNA"/>
</dbReference>
<name>A0ACB7XD66_9ERIC</name>
<proteinExistence type="predicted"/>
<gene>
    <name evidence="1" type="ORF">Vadar_028357</name>
</gene>
<sequence length="402" mass="45377">MRQMVHIMDVTMVIALLQPAPETFDLFDDVILLSQGQVVYQGPRENVQEFFECMGFKCPDRKWIADFLQEVTSKKDQEQYWFKKNQPYREWLLMKRDSFVYLFKATQLIITAIIALSVFLRMEIKYGGLEDASRFWGALFFSLYVMFNGMSELAMTVLRLPVFFPRMARHQLTSYGEATDIVVKNDGEDSSSSQARRGMVLPFQPLSLAFNHVNYFVDMPAEMKSQGVEDTRLQLLRDVSGAFRPGILTALVGVSGAGKTTLMDVLAGRKTGGYIEGTISISGFPKNQATFARVSGYCEQNDIHSPYVTIYKSLLYSACLRLPSDVKTERRKMFVEEVMDLVELHPLKNGLVGLPGVNGLSTKQRKRLTIAVELVANPSIIFMDEPTSGLDARAAAMVMRVL</sequence>
<keyword evidence="2" id="KW-1185">Reference proteome</keyword>
<comment type="caution">
    <text evidence="1">The sequence shown here is derived from an EMBL/GenBank/DDBJ whole genome shotgun (WGS) entry which is preliminary data.</text>
</comment>
<dbReference type="Proteomes" id="UP000828048">
    <property type="component" value="Chromosome 6"/>
</dbReference>
<evidence type="ECO:0000313" key="1">
    <source>
        <dbReference type="EMBL" id="KAH7838569.1"/>
    </source>
</evidence>